<dbReference type="Gene3D" id="2.10.240.10">
    <property type="entry name" value="Dihydroorotate dehydrogenase, electron transfer subunit"/>
    <property type="match status" value="1"/>
</dbReference>
<keyword evidence="5 11" id="KW-0479">Metal-binding</keyword>
<organism evidence="14 15">
    <name type="scientific">Methanothermobacter defluvii</name>
    <dbReference type="NCBI Taxonomy" id="49339"/>
    <lineage>
        <taxon>Archaea</taxon>
        <taxon>Methanobacteriati</taxon>
        <taxon>Methanobacteriota</taxon>
        <taxon>Methanomada group</taxon>
        <taxon>Methanobacteria</taxon>
        <taxon>Methanobacteriales</taxon>
        <taxon>Methanobacteriaceae</taxon>
        <taxon>Methanothermobacter</taxon>
    </lineage>
</organism>
<evidence type="ECO:0000256" key="12">
    <source>
        <dbReference type="PIRSR" id="PIRSR006816-2"/>
    </source>
</evidence>
<dbReference type="GO" id="GO:0050660">
    <property type="term" value="F:flavin adenine dinucleotide binding"/>
    <property type="evidence" value="ECO:0007669"/>
    <property type="project" value="InterPro"/>
</dbReference>
<evidence type="ECO:0000256" key="4">
    <source>
        <dbReference type="ARBA" id="ARBA00022714"/>
    </source>
</evidence>
<evidence type="ECO:0000256" key="5">
    <source>
        <dbReference type="ARBA" id="ARBA00022723"/>
    </source>
</evidence>
<dbReference type="PROSITE" id="PS51384">
    <property type="entry name" value="FAD_FR"/>
    <property type="match status" value="1"/>
</dbReference>
<feature type="binding site" evidence="11 12">
    <location>
        <position position="229"/>
    </location>
    <ligand>
        <name>[2Fe-2S] cluster</name>
        <dbReference type="ChEBI" id="CHEBI:190135"/>
    </ligand>
</feature>
<dbReference type="HAMAP" id="MF_01211">
    <property type="entry name" value="DHODB_Fe_S_bind"/>
    <property type="match status" value="1"/>
</dbReference>
<dbReference type="GO" id="GO:0046872">
    <property type="term" value="F:metal ion binding"/>
    <property type="evidence" value="ECO:0007669"/>
    <property type="project" value="UniProtKB-KW"/>
</dbReference>
<dbReference type="PANTHER" id="PTHR43513">
    <property type="entry name" value="DIHYDROOROTATE DEHYDROGENASE B (NAD(+)), ELECTRON TRANSFER SUBUNIT"/>
    <property type="match status" value="1"/>
</dbReference>
<evidence type="ECO:0000313" key="14">
    <source>
        <dbReference type="EMBL" id="REE28171.1"/>
    </source>
</evidence>
<dbReference type="AlphaFoldDB" id="A0A371NCE2"/>
<evidence type="ECO:0000256" key="1">
    <source>
        <dbReference type="ARBA" id="ARBA00006422"/>
    </source>
</evidence>
<dbReference type="Pfam" id="PF10418">
    <property type="entry name" value="DHODB_Fe-S_bind"/>
    <property type="match status" value="1"/>
</dbReference>
<evidence type="ECO:0000259" key="13">
    <source>
        <dbReference type="PROSITE" id="PS51384"/>
    </source>
</evidence>
<comment type="cofactor">
    <cofactor evidence="12">
        <name>[2Fe-2S] cluster</name>
        <dbReference type="ChEBI" id="CHEBI:190135"/>
    </cofactor>
    <text evidence="12">Binds 1 [2Fe-2S] cluster per subunit.</text>
</comment>
<keyword evidence="4 11" id="KW-0001">2Fe-2S</keyword>
<dbReference type="InterPro" id="IPR019480">
    <property type="entry name" value="Dihydroorotate_DH_Fe-S-bd"/>
</dbReference>
<feature type="binding site" evidence="11 12">
    <location>
        <position position="226"/>
    </location>
    <ligand>
        <name>[2Fe-2S] cluster</name>
        <dbReference type="ChEBI" id="CHEBI:190135"/>
    </ligand>
</feature>
<dbReference type="Gene3D" id="2.40.30.10">
    <property type="entry name" value="Translation factors"/>
    <property type="match status" value="1"/>
</dbReference>
<dbReference type="InterPro" id="IPR017938">
    <property type="entry name" value="Riboflavin_synthase-like_b-brl"/>
</dbReference>
<comment type="cofactor">
    <cofactor evidence="11">
        <name>FAD</name>
        <dbReference type="ChEBI" id="CHEBI:57692"/>
    </cofactor>
    <text evidence="11">Binds 1 FAD per subunit.</text>
</comment>
<sequence length="270" mass="30146">MIREMDSMNVPEVLEIKRIVEESESVKTFIFSWDFRREVRPGQFVMVWDFRDEKPMSVSLIDPVRSEIGISIRRVGEFTGRVHGLSEGDLLGIRGPYGRGFELMGRDLLLVGGGIGMAPLAALADEATARGMRVDALVAARTADELLFLDRLEAAGVNISTCTDDGSCGFKGFAHERLLTLEGDHDMAAVCGPEPMMFQVMRILDERSVPAQLSLERYMKCAVGICGQCCLDDTGFRVCAEGPVFWSQELSRVREFGRYRRDPAGRRVPW</sequence>
<keyword evidence="3 11" id="KW-0285">Flavoprotein</keyword>
<evidence type="ECO:0000256" key="2">
    <source>
        <dbReference type="ARBA" id="ARBA00022448"/>
    </source>
</evidence>
<protein>
    <recommendedName>
        <fullName evidence="11">Probable dihydroorotate dehydrogenase B (NAD(+)), electron transfer subunit</fullName>
    </recommendedName>
    <alternativeName>
        <fullName evidence="11">Dihydroorotate oxidase B, electron transfer subunit</fullName>
    </alternativeName>
</protein>
<dbReference type="GO" id="GO:0016491">
    <property type="term" value="F:oxidoreductase activity"/>
    <property type="evidence" value="ECO:0007669"/>
    <property type="project" value="InterPro"/>
</dbReference>
<dbReference type="InterPro" id="IPR012165">
    <property type="entry name" value="Cyt_c3_hydrogenase_gsu"/>
</dbReference>
<comment type="similarity">
    <text evidence="1 11">Belongs to the PyrK family.</text>
</comment>
<evidence type="ECO:0000256" key="7">
    <source>
        <dbReference type="ARBA" id="ARBA00022975"/>
    </source>
</evidence>
<keyword evidence="7 11" id="KW-0665">Pyrimidine biosynthesis</keyword>
<comment type="pathway">
    <text evidence="11">Pyrimidine metabolism; UMP biosynthesis via de novo pathway; orotate from (S)-dihydroorotate (NAD(+) route): step 1/1.</text>
</comment>
<dbReference type="UniPathway" id="UPA00070">
    <property type="reaction ID" value="UER00945"/>
</dbReference>
<dbReference type="SUPFAM" id="SSF52343">
    <property type="entry name" value="Ferredoxin reductase-like, C-terminal NADP-linked domain"/>
    <property type="match status" value="1"/>
</dbReference>
<accession>A0A371NCE2</accession>
<comment type="subunit">
    <text evidence="11">Heterotetramer of 2 PyrK and 2 PyrD type B subunits.</text>
</comment>
<dbReference type="PANTHER" id="PTHR43513:SF3">
    <property type="entry name" value="DIHYDROOROTATE DEHYDROGENASE B (NAD(+)), ELECTRON TRANSFER SUBUNIT-RELATED"/>
    <property type="match status" value="1"/>
</dbReference>
<feature type="domain" description="FAD-binding FR-type" evidence="13">
    <location>
        <begin position="9"/>
        <end position="103"/>
    </location>
</feature>
<dbReference type="Gene3D" id="3.40.50.80">
    <property type="entry name" value="Nucleotide-binding domain of ferredoxin-NADP reductase (FNR) module"/>
    <property type="match status" value="1"/>
</dbReference>
<evidence type="ECO:0000256" key="11">
    <source>
        <dbReference type="HAMAP-Rule" id="MF_01211"/>
    </source>
</evidence>
<dbReference type="GO" id="GO:0009055">
    <property type="term" value="F:electron transfer activity"/>
    <property type="evidence" value="ECO:0007669"/>
    <property type="project" value="UniProtKB-UniRule"/>
</dbReference>
<evidence type="ECO:0000313" key="15">
    <source>
        <dbReference type="Proteomes" id="UP000256864"/>
    </source>
</evidence>
<keyword evidence="2 11" id="KW-0813">Transport</keyword>
<proteinExistence type="inferred from homology"/>
<evidence type="ECO:0000256" key="10">
    <source>
        <dbReference type="ARBA" id="ARBA00023014"/>
    </source>
</evidence>
<keyword evidence="9 11" id="KW-0408">Iron</keyword>
<comment type="cofactor">
    <cofactor evidence="11">
        <name>[2Fe-2S] cluster</name>
        <dbReference type="ChEBI" id="CHEBI:190135"/>
    </cofactor>
    <text evidence="11">Binds 1 [2Fe-2S] cluster per subunit.</text>
</comment>
<dbReference type="PIRSF" id="PIRSF006816">
    <property type="entry name" value="Cyc3_hyd_g"/>
    <property type="match status" value="1"/>
</dbReference>
<comment type="caution">
    <text evidence="14">The sequence shown here is derived from an EMBL/GenBank/DDBJ whole genome shotgun (WGS) entry which is preliminary data.</text>
</comment>
<dbReference type="GO" id="GO:0051537">
    <property type="term" value="F:2 iron, 2 sulfur cluster binding"/>
    <property type="evidence" value="ECO:0007669"/>
    <property type="project" value="UniProtKB-KW"/>
</dbReference>
<evidence type="ECO:0000256" key="6">
    <source>
        <dbReference type="ARBA" id="ARBA00022827"/>
    </source>
</evidence>
<dbReference type="InterPro" id="IPR037117">
    <property type="entry name" value="Dihydroorotate_DH_ele_sf"/>
</dbReference>
<dbReference type="InterPro" id="IPR050353">
    <property type="entry name" value="PyrK_electron_transfer"/>
</dbReference>
<keyword evidence="6 11" id="KW-0274">FAD</keyword>
<keyword evidence="15" id="KW-1185">Reference proteome</keyword>
<dbReference type="SUPFAM" id="SSF63380">
    <property type="entry name" value="Riboflavin synthase domain-like"/>
    <property type="match status" value="1"/>
</dbReference>
<dbReference type="InterPro" id="IPR039261">
    <property type="entry name" value="FNR_nucleotide-bd"/>
</dbReference>
<dbReference type="CDD" id="cd06220">
    <property type="entry name" value="DHOD_e_trans_like2"/>
    <property type="match status" value="1"/>
</dbReference>
<gene>
    <name evidence="11" type="primary">pyrK</name>
    <name evidence="14" type="ORF">C7452_0171</name>
</gene>
<dbReference type="InterPro" id="IPR017927">
    <property type="entry name" value="FAD-bd_FR_type"/>
</dbReference>
<dbReference type="Proteomes" id="UP000256864">
    <property type="component" value="Unassembled WGS sequence"/>
</dbReference>
<dbReference type="NCBIfam" id="NF000796">
    <property type="entry name" value="PRK00054.1-1"/>
    <property type="match status" value="1"/>
</dbReference>
<dbReference type="GO" id="GO:0044205">
    <property type="term" value="P:'de novo' UMP biosynthetic process"/>
    <property type="evidence" value="ECO:0007669"/>
    <property type="project" value="UniProtKB-UniRule"/>
</dbReference>
<reference evidence="14 15" key="1">
    <citation type="submission" date="2018-07" db="EMBL/GenBank/DDBJ databases">
        <title>Genomic Encyclopedia of Type Strains, Phase IV (KMG-IV): sequencing the most valuable type-strain genomes for metagenomic binning, comparative biology and taxonomic classification.</title>
        <authorList>
            <person name="Goeker M."/>
        </authorList>
    </citation>
    <scope>NUCLEOTIDE SEQUENCE [LARGE SCALE GENOMIC DNA]</scope>
    <source>
        <strain evidence="14 15">DSM 7466</strain>
    </source>
</reference>
<evidence type="ECO:0000256" key="3">
    <source>
        <dbReference type="ARBA" id="ARBA00022630"/>
    </source>
</evidence>
<keyword evidence="10 11" id="KW-0411">Iron-sulfur</keyword>
<evidence type="ECO:0000256" key="9">
    <source>
        <dbReference type="ARBA" id="ARBA00023004"/>
    </source>
</evidence>
<keyword evidence="8 11" id="KW-0249">Electron transport</keyword>
<evidence type="ECO:0000256" key="8">
    <source>
        <dbReference type="ARBA" id="ARBA00022982"/>
    </source>
</evidence>
<dbReference type="InterPro" id="IPR023455">
    <property type="entry name" value="Dihydroorotate_DHASE_ETsu"/>
</dbReference>
<comment type="function">
    <text evidence="11">Responsible for channeling the electrons from the oxidation of dihydroorotate from the FMN redox center in the PyrD type B subunit to the ultimate electron acceptor NAD(+).</text>
</comment>
<name>A0A371NCE2_9EURY</name>
<feature type="binding site" evidence="11 12">
    <location>
        <position position="221"/>
    </location>
    <ligand>
        <name>[2Fe-2S] cluster</name>
        <dbReference type="ChEBI" id="CHEBI:190135"/>
    </ligand>
</feature>
<dbReference type="EMBL" id="QREL01000001">
    <property type="protein sequence ID" value="REE28171.1"/>
    <property type="molecule type" value="Genomic_DNA"/>
</dbReference>
<feature type="binding site" evidence="11 12">
    <location>
        <position position="239"/>
    </location>
    <ligand>
        <name>[2Fe-2S] cluster</name>
        <dbReference type="ChEBI" id="CHEBI:190135"/>
    </ligand>
</feature>